<organism evidence="1 2">
    <name type="scientific">Coniosporium uncinatum</name>
    <dbReference type="NCBI Taxonomy" id="93489"/>
    <lineage>
        <taxon>Eukaryota</taxon>
        <taxon>Fungi</taxon>
        <taxon>Dikarya</taxon>
        <taxon>Ascomycota</taxon>
        <taxon>Pezizomycotina</taxon>
        <taxon>Dothideomycetes</taxon>
        <taxon>Dothideomycetes incertae sedis</taxon>
        <taxon>Coniosporium</taxon>
    </lineage>
</organism>
<accession>A0ACC3D9L2</accession>
<dbReference type="EMBL" id="JAWDJW010006635">
    <property type="protein sequence ID" value="KAK3064036.1"/>
    <property type="molecule type" value="Genomic_DNA"/>
</dbReference>
<comment type="caution">
    <text evidence="1">The sequence shown here is derived from an EMBL/GenBank/DDBJ whole genome shotgun (WGS) entry which is preliminary data.</text>
</comment>
<protein>
    <submittedName>
        <fullName evidence="1">Uncharacterized protein</fullName>
    </submittedName>
</protein>
<keyword evidence="2" id="KW-1185">Reference proteome</keyword>
<name>A0ACC3D9L2_9PEZI</name>
<evidence type="ECO:0000313" key="1">
    <source>
        <dbReference type="EMBL" id="KAK3064036.1"/>
    </source>
</evidence>
<evidence type="ECO:0000313" key="2">
    <source>
        <dbReference type="Proteomes" id="UP001186974"/>
    </source>
</evidence>
<reference evidence="1" key="1">
    <citation type="submission" date="2024-09" db="EMBL/GenBank/DDBJ databases">
        <title>Black Yeasts Isolated from many extreme environments.</title>
        <authorList>
            <person name="Coleine C."/>
            <person name="Stajich J.E."/>
            <person name="Selbmann L."/>
        </authorList>
    </citation>
    <scope>NUCLEOTIDE SEQUENCE</scope>
    <source>
        <strain evidence="1">CCFEE 5737</strain>
    </source>
</reference>
<gene>
    <name evidence="1" type="ORF">LTS18_010715</name>
</gene>
<dbReference type="Proteomes" id="UP001186974">
    <property type="component" value="Unassembled WGS sequence"/>
</dbReference>
<sequence length="698" mass="76225">MAMLVDATGLLHDTSNAIQPLPQSQPIGSPESTEPTYIRFKPSHQQLFPRFDSSEVTPSEHSSICEPTPLQAFGAKSTIASRAPRTDSAARRRRRSENGHCSETDSTYDTRSHPVEIAVRFTNRPNGTALTTIIEQKSWITLRTQKSFPKRLFTPVHVDPKSNYVHTAEVDQNLRHQVSFSLDESALHEFRKIFNRTEDSQQSEDTHTEGELHRPTDPIHPPYVRSKTPPGKPRWPGDISPEELRLQRRSLVQVIRDFLREPGIPDGQSSATGARRFRRRGADASRRVGRAYWRPPRSGHLTNLRRHDQIRPPNERPAAPFQGGNQQVQQPLSGSDARRKKADNVLESASSPANTVECPVSCASAEGLDTNIDRSFPHTERSTTFLPTAVDGRAAFADVAQNTTVEFEDHSPTLASVSAANEASTIANEPESHAIAIASPLSNQQTSLHPTSILYRRNGYSSDSEVTLLTNTSTTPTTCARTRTRSVTFAPLPPQNLRTAKNKEHDPQSCRRSRSLSEPIPSAPPTQTPANLKVVHSAALPSLLSIAVAEGIATSFHLADDPDTEHPPRPIPLLAASRRPLTAPVPGSVRVVVESSHLQHSLDGAVCDTIPPSVAIGDGRSSPLARHDRSESSENACGGLAVCALVKWWFCQAGGEAHDGDWVGVRRHGLTVRPELVPEVGSVVMPRCGCDSCVGGRG</sequence>
<proteinExistence type="predicted"/>